<proteinExistence type="predicted"/>
<evidence type="ECO:0000313" key="2">
    <source>
        <dbReference type="Proteomes" id="UP000694941"/>
    </source>
</evidence>
<sequence length="164" mass="18293">MMKGLVLILAFICFPVFTSQPLSYSSLTCPQPFVTDATIPVLNSLVEGLPLPMKDAFNTCREAVLPGLTDNEFVGKLCTVFQEFHECVMNKTGGLEGFFNSPFLVSLRNIINKQFEMVWSMMTNIFGEGGPIGSLFQPDRQNPLFSSIGNMFNRMFRQNADSTI</sequence>
<keyword evidence="2" id="KW-1185">Reference proteome</keyword>
<protein>
    <submittedName>
        <fullName evidence="3">Uncharacterized protein LOC106462711</fullName>
    </submittedName>
</protein>
<name>A0ABM1SQY1_LIMPO</name>
<gene>
    <name evidence="3" type="primary">LOC106462711</name>
</gene>
<feature type="signal peptide" evidence="1">
    <location>
        <begin position="1"/>
        <end position="19"/>
    </location>
</feature>
<keyword evidence="1" id="KW-0732">Signal</keyword>
<evidence type="ECO:0000256" key="1">
    <source>
        <dbReference type="SAM" id="SignalP"/>
    </source>
</evidence>
<feature type="chain" id="PRO_5045747783" evidence="1">
    <location>
        <begin position="20"/>
        <end position="164"/>
    </location>
</feature>
<organism evidence="2 3">
    <name type="scientific">Limulus polyphemus</name>
    <name type="common">Atlantic horseshoe crab</name>
    <dbReference type="NCBI Taxonomy" id="6850"/>
    <lineage>
        <taxon>Eukaryota</taxon>
        <taxon>Metazoa</taxon>
        <taxon>Ecdysozoa</taxon>
        <taxon>Arthropoda</taxon>
        <taxon>Chelicerata</taxon>
        <taxon>Merostomata</taxon>
        <taxon>Xiphosura</taxon>
        <taxon>Limulidae</taxon>
        <taxon>Limulus</taxon>
    </lineage>
</organism>
<dbReference type="RefSeq" id="XP_022246037.1">
    <property type="nucleotide sequence ID" value="XM_022390329.1"/>
</dbReference>
<accession>A0ABM1SQY1</accession>
<dbReference type="GeneID" id="106462711"/>
<evidence type="ECO:0000313" key="3">
    <source>
        <dbReference type="RefSeq" id="XP_022246037.1"/>
    </source>
</evidence>
<dbReference type="Proteomes" id="UP000694941">
    <property type="component" value="Unplaced"/>
</dbReference>
<reference evidence="3" key="1">
    <citation type="submission" date="2025-08" db="UniProtKB">
        <authorList>
            <consortium name="RefSeq"/>
        </authorList>
    </citation>
    <scope>IDENTIFICATION</scope>
    <source>
        <tissue evidence="3">Muscle</tissue>
    </source>
</reference>